<evidence type="ECO:0000313" key="3">
    <source>
        <dbReference type="Proteomes" id="UP001328107"/>
    </source>
</evidence>
<feature type="region of interest" description="Disordered" evidence="1">
    <location>
        <begin position="14"/>
        <end position="94"/>
    </location>
</feature>
<protein>
    <submittedName>
        <fullName evidence="2">Uncharacterized protein</fullName>
    </submittedName>
</protein>
<feature type="non-terminal residue" evidence="2">
    <location>
        <position position="1"/>
    </location>
</feature>
<sequence>FRLHNSIVEVVSSPGHIGGVSAEPEGRHASSLRPSVRETKPDEIEGEDWSEEDETNVEDLGNEEWNNRRCDHPEAKEDHRERANLEPSRNGERRILHGDQLSSVCSAITVL</sequence>
<feature type="compositionally biased region" description="Basic and acidic residues" evidence="1">
    <location>
        <begin position="65"/>
        <end position="94"/>
    </location>
</feature>
<feature type="compositionally biased region" description="Acidic residues" evidence="1">
    <location>
        <begin position="44"/>
        <end position="62"/>
    </location>
</feature>
<dbReference type="EMBL" id="BTRK01000003">
    <property type="protein sequence ID" value="GMR43060.1"/>
    <property type="molecule type" value="Genomic_DNA"/>
</dbReference>
<evidence type="ECO:0000313" key="2">
    <source>
        <dbReference type="EMBL" id="GMR43060.1"/>
    </source>
</evidence>
<evidence type="ECO:0000256" key="1">
    <source>
        <dbReference type="SAM" id="MobiDB-lite"/>
    </source>
</evidence>
<keyword evidence="3" id="KW-1185">Reference proteome</keyword>
<comment type="caution">
    <text evidence="2">The sequence shown here is derived from an EMBL/GenBank/DDBJ whole genome shotgun (WGS) entry which is preliminary data.</text>
</comment>
<dbReference type="Proteomes" id="UP001328107">
    <property type="component" value="Unassembled WGS sequence"/>
</dbReference>
<accession>A0AAN4ZSP5</accession>
<name>A0AAN4ZSP5_9BILA</name>
<organism evidence="2 3">
    <name type="scientific">Pristionchus mayeri</name>
    <dbReference type="NCBI Taxonomy" id="1317129"/>
    <lineage>
        <taxon>Eukaryota</taxon>
        <taxon>Metazoa</taxon>
        <taxon>Ecdysozoa</taxon>
        <taxon>Nematoda</taxon>
        <taxon>Chromadorea</taxon>
        <taxon>Rhabditida</taxon>
        <taxon>Rhabditina</taxon>
        <taxon>Diplogasteromorpha</taxon>
        <taxon>Diplogasteroidea</taxon>
        <taxon>Neodiplogasteridae</taxon>
        <taxon>Pristionchus</taxon>
    </lineage>
</organism>
<gene>
    <name evidence="2" type="ORF">PMAYCL1PPCAC_13255</name>
</gene>
<reference evidence="3" key="1">
    <citation type="submission" date="2022-10" db="EMBL/GenBank/DDBJ databases">
        <title>Genome assembly of Pristionchus species.</title>
        <authorList>
            <person name="Yoshida K."/>
            <person name="Sommer R.J."/>
        </authorList>
    </citation>
    <scope>NUCLEOTIDE SEQUENCE [LARGE SCALE GENOMIC DNA]</scope>
    <source>
        <strain evidence="3">RS5460</strain>
    </source>
</reference>
<dbReference type="AlphaFoldDB" id="A0AAN4ZSP5"/>
<proteinExistence type="predicted"/>